<dbReference type="SUPFAM" id="SSF56784">
    <property type="entry name" value="HAD-like"/>
    <property type="match status" value="1"/>
</dbReference>
<dbReference type="KEGG" id="acaf:CA12_41210"/>
<reference evidence="1 2" key="1">
    <citation type="submission" date="2019-02" db="EMBL/GenBank/DDBJ databases">
        <title>Deep-cultivation of Planctomycetes and their phenomic and genomic characterization uncovers novel biology.</title>
        <authorList>
            <person name="Wiegand S."/>
            <person name="Jogler M."/>
            <person name="Boedeker C."/>
            <person name="Pinto D."/>
            <person name="Vollmers J."/>
            <person name="Rivas-Marin E."/>
            <person name="Kohn T."/>
            <person name="Peeters S.H."/>
            <person name="Heuer A."/>
            <person name="Rast P."/>
            <person name="Oberbeckmann S."/>
            <person name="Bunk B."/>
            <person name="Jeske O."/>
            <person name="Meyerdierks A."/>
            <person name="Storesund J.E."/>
            <person name="Kallscheuer N."/>
            <person name="Luecker S."/>
            <person name="Lage O.M."/>
            <person name="Pohl T."/>
            <person name="Merkel B.J."/>
            <person name="Hornburger P."/>
            <person name="Mueller R.-W."/>
            <person name="Bruemmer F."/>
            <person name="Labrenz M."/>
            <person name="Spormann A.M."/>
            <person name="Op den Camp H."/>
            <person name="Overmann J."/>
            <person name="Amann R."/>
            <person name="Jetten M.S.M."/>
            <person name="Mascher T."/>
            <person name="Medema M.H."/>
            <person name="Devos D.P."/>
            <person name="Kaster A.-K."/>
            <person name="Ovreas L."/>
            <person name="Rohde M."/>
            <person name="Galperin M.Y."/>
            <person name="Jogler C."/>
        </authorList>
    </citation>
    <scope>NUCLEOTIDE SEQUENCE [LARGE SCALE GENOMIC DNA]</scope>
    <source>
        <strain evidence="1 2">CA12</strain>
    </source>
</reference>
<accession>A0A517PF32</accession>
<dbReference type="RefSeq" id="WP_145360967.1">
    <property type="nucleotide sequence ID" value="NZ_CP036265.1"/>
</dbReference>
<name>A0A517PF32_9PLAN</name>
<keyword evidence="2" id="KW-1185">Reference proteome</keyword>
<sequence length="298" mass="33606">MSDNPLDTQFTARTKDYLVGIDSDGCAFDTMELKHKECFIPNIIKYFGLQACSKYGRECAEFVNLYSKERGINRFPALLSVLDYLAERPEVRRRGVKLMPLQGLRDWVARETRLGNPTLIAELDRNPNEDLKLCLEWSEQVNRDIDHMVHGVSPYPMVRESLEKLAPVADMIVCSATPNAALQKEWEEHDIARYVEAICGQEAGGKKETLGQAAGYGYEKGRVLMMGDAPGDLKAARAVGALFYPINPGHEEESWERFHGEGCERFLSGDYAGEYEAELIAEFQAHLPEDPTWPRVQG</sequence>
<evidence type="ECO:0000313" key="2">
    <source>
        <dbReference type="Proteomes" id="UP000318741"/>
    </source>
</evidence>
<evidence type="ECO:0000313" key="1">
    <source>
        <dbReference type="EMBL" id="QDT17983.1"/>
    </source>
</evidence>
<keyword evidence="1" id="KW-0378">Hydrolase</keyword>
<dbReference type="InterPro" id="IPR041492">
    <property type="entry name" value="HAD_2"/>
</dbReference>
<dbReference type="Pfam" id="PF13419">
    <property type="entry name" value="HAD_2"/>
    <property type="match status" value="1"/>
</dbReference>
<proteinExistence type="predicted"/>
<dbReference type="AlphaFoldDB" id="A0A517PF32"/>
<gene>
    <name evidence="1" type="primary">gph_3</name>
    <name evidence="1" type="ORF">CA12_41210</name>
</gene>
<dbReference type="Proteomes" id="UP000318741">
    <property type="component" value="Chromosome"/>
</dbReference>
<dbReference type="EMBL" id="CP036265">
    <property type="protein sequence ID" value="QDT17983.1"/>
    <property type="molecule type" value="Genomic_DNA"/>
</dbReference>
<protein>
    <submittedName>
        <fullName evidence="1">Phosphoglycolate phosphatase</fullName>
        <ecNumber evidence="1">3.1.3.18</ecNumber>
    </submittedName>
</protein>
<organism evidence="1 2">
    <name type="scientific">Alienimonas californiensis</name>
    <dbReference type="NCBI Taxonomy" id="2527989"/>
    <lineage>
        <taxon>Bacteria</taxon>
        <taxon>Pseudomonadati</taxon>
        <taxon>Planctomycetota</taxon>
        <taxon>Planctomycetia</taxon>
        <taxon>Planctomycetales</taxon>
        <taxon>Planctomycetaceae</taxon>
        <taxon>Alienimonas</taxon>
    </lineage>
</organism>
<dbReference type="Gene3D" id="3.40.50.1000">
    <property type="entry name" value="HAD superfamily/HAD-like"/>
    <property type="match status" value="1"/>
</dbReference>
<dbReference type="InterPro" id="IPR023214">
    <property type="entry name" value="HAD_sf"/>
</dbReference>
<dbReference type="OrthoDB" id="9796026at2"/>
<dbReference type="CDD" id="cd01427">
    <property type="entry name" value="HAD_like"/>
    <property type="match status" value="1"/>
</dbReference>
<dbReference type="EC" id="3.1.3.18" evidence="1"/>
<dbReference type="InterPro" id="IPR036412">
    <property type="entry name" value="HAD-like_sf"/>
</dbReference>
<dbReference type="GO" id="GO:0008967">
    <property type="term" value="F:phosphoglycolate phosphatase activity"/>
    <property type="evidence" value="ECO:0007669"/>
    <property type="project" value="UniProtKB-EC"/>
</dbReference>